<dbReference type="PANTHER" id="PTHR43178">
    <property type="entry name" value="DIHYDROLIPOAMIDE ACETYLTRANSFERASE COMPONENT OF PYRUVATE DEHYDROGENASE COMPLEX"/>
    <property type="match status" value="1"/>
</dbReference>
<dbReference type="OrthoDB" id="56234at2157"/>
<dbReference type="GeneID" id="14211568"/>
<feature type="domain" description="2-oxoacid dehydrogenase acyltransferase catalytic" evidence="5">
    <location>
        <begin position="11"/>
        <end position="231"/>
    </location>
</feature>
<dbReference type="HOGENOM" id="CLU_016733_2_1_2"/>
<dbReference type="GO" id="GO:0005737">
    <property type="term" value="C:cytoplasm"/>
    <property type="evidence" value="ECO:0007669"/>
    <property type="project" value="TreeGrafter"/>
</dbReference>
<dbReference type="GO" id="GO:0016407">
    <property type="term" value="F:acetyltransferase activity"/>
    <property type="evidence" value="ECO:0007669"/>
    <property type="project" value="TreeGrafter"/>
</dbReference>
<dbReference type="Pfam" id="PF00198">
    <property type="entry name" value="2-oxoacid_dh"/>
    <property type="match status" value="1"/>
</dbReference>
<gene>
    <name evidence="6" type="ordered locus">Calag_0308</name>
</gene>
<dbReference type="EMBL" id="CP003378">
    <property type="protein sequence ID" value="AFZ70087.1"/>
    <property type="molecule type" value="Genomic_DNA"/>
</dbReference>
<dbReference type="eggNOG" id="arCOG01706">
    <property type="taxonomic scope" value="Archaea"/>
</dbReference>
<proteinExistence type="predicted"/>
<comment type="cofactor">
    <cofactor evidence="1">
        <name>(R)-lipoate</name>
        <dbReference type="ChEBI" id="CHEBI:83088"/>
    </cofactor>
</comment>
<dbReference type="AlphaFoldDB" id="L0AAG0"/>
<keyword evidence="7" id="KW-1185">Reference proteome</keyword>
<keyword evidence="2 6" id="KW-0808">Transferase</keyword>
<keyword evidence="4" id="KW-0175">Coiled coil</keyword>
<keyword evidence="6" id="KW-0670">Pyruvate</keyword>
<dbReference type="InterPro" id="IPR001078">
    <property type="entry name" value="2-oxoacid_DH_actylTfrase"/>
</dbReference>
<organism evidence="6 7">
    <name type="scientific">Caldisphaera lagunensis (strain DSM 15908 / JCM 11604 / ANMR 0165 / IC-154)</name>
    <dbReference type="NCBI Taxonomy" id="1056495"/>
    <lineage>
        <taxon>Archaea</taxon>
        <taxon>Thermoproteota</taxon>
        <taxon>Thermoprotei</taxon>
        <taxon>Acidilobales</taxon>
        <taxon>Caldisphaeraceae</taxon>
        <taxon>Caldisphaera</taxon>
    </lineage>
</organism>
<evidence type="ECO:0000313" key="7">
    <source>
        <dbReference type="Proteomes" id="UP000010469"/>
    </source>
</evidence>
<evidence type="ECO:0000256" key="3">
    <source>
        <dbReference type="ARBA" id="ARBA00023315"/>
    </source>
</evidence>
<dbReference type="Gene3D" id="3.30.559.10">
    <property type="entry name" value="Chloramphenicol acetyltransferase-like domain"/>
    <property type="match status" value="1"/>
</dbReference>
<dbReference type="RefSeq" id="WP_015231985.1">
    <property type="nucleotide sequence ID" value="NC_019791.1"/>
</dbReference>
<keyword evidence="3 6" id="KW-0012">Acyltransferase</keyword>
<evidence type="ECO:0000259" key="5">
    <source>
        <dbReference type="Pfam" id="PF00198"/>
    </source>
</evidence>
<evidence type="ECO:0000256" key="1">
    <source>
        <dbReference type="ARBA" id="ARBA00001938"/>
    </source>
</evidence>
<dbReference type="STRING" id="1056495.Calag_0308"/>
<dbReference type="PANTHER" id="PTHR43178:SF5">
    <property type="entry name" value="LIPOAMIDE ACYLTRANSFERASE COMPONENT OF BRANCHED-CHAIN ALPHA-KETO ACID DEHYDROGENASE COMPLEX, MITOCHONDRIAL"/>
    <property type="match status" value="1"/>
</dbReference>
<dbReference type="Proteomes" id="UP000010469">
    <property type="component" value="Chromosome"/>
</dbReference>
<evidence type="ECO:0000313" key="6">
    <source>
        <dbReference type="EMBL" id="AFZ70087.1"/>
    </source>
</evidence>
<dbReference type="KEGG" id="clg:Calag_0308"/>
<evidence type="ECO:0000256" key="4">
    <source>
        <dbReference type="SAM" id="Coils"/>
    </source>
</evidence>
<dbReference type="InterPro" id="IPR050743">
    <property type="entry name" value="2-oxoacid_DH_E2_comp"/>
</dbReference>
<dbReference type="InParanoid" id="L0AAG0"/>
<feature type="coiled-coil region" evidence="4">
    <location>
        <begin position="123"/>
        <end position="150"/>
    </location>
</feature>
<protein>
    <submittedName>
        <fullName evidence="6">Pyruvate/2-oxoglutarate dehydrogenase complex, dihydrolipoamide acyltransferase component</fullName>
    </submittedName>
</protein>
<evidence type="ECO:0000256" key="2">
    <source>
        <dbReference type="ARBA" id="ARBA00022679"/>
    </source>
</evidence>
<accession>L0AAG0</accession>
<name>L0AAG0_CALLD</name>
<dbReference type="InterPro" id="IPR023213">
    <property type="entry name" value="CAT-like_dom_sf"/>
</dbReference>
<dbReference type="GO" id="GO:0031405">
    <property type="term" value="F:lipoic acid binding"/>
    <property type="evidence" value="ECO:0007669"/>
    <property type="project" value="TreeGrafter"/>
</dbReference>
<sequence>MEKNNSLPIKEIIEFDPIRQTIAERMMSSLQNSAQLTLMREAKVNGLVKFRESLQDSEYKPTYTEILVKIVAKLLTNEENKLLNSFIEDNKIKVVSTVNLGVAVATNYGLVVPVIKNANNKDLVQIVKELRELSNKAKNMQLTLEDIEGGTFTLTNLGMFGIDSFTPIINPPQTGILGVGRIYKRPEFDENNNVIPSYLTWLSLTFDHRVLDGASAAIFLKELSEILDDDKKIQAIV</sequence>
<dbReference type="FunCoup" id="L0AAG0">
    <property type="interactions" value="86"/>
</dbReference>
<dbReference type="SUPFAM" id="SSF52777">
    <property type="entry name" value="CoA-dependent acyltransferases"/>
    <property type="match status" value="1"/>
</dbReference>
<reference evidence="7" key="1">
    <citation type="submission" date="2012-03" db="EMBL/GenBank/DDBJ databases">
        <title>Complete genome of Caldisphaera lagunensis DSM 15908.</title>
        <authorList>
            <person name="Lucas S."/>
            <person name="Copeland A."/>
            <person name="Lapidus A."/>
            <person name="Glavina del Rio T."/>
            <person name="Dalin E."/>
            <person name="Tice H."/>
            <person name="Bruce D."/>
            <person name="Goodwin L."/>
            <person name="Pitluck S."/>
            <person name="Peters L."/>
            <person name="Mikhailova N."/>
            <person name="Teshima H."/>
            <person name="Kyrpides N."/>
            <person name="Mavromatis K."/>
            <person name="Ivanova N."/>
            <person name="Brettin T."/>
            <person name="Detter J.C."/>
            <person name="Han C."/>
            <person name="Larimer F."/>
            <person name="Land M."/>
            <person name="Hauser L."/>
            <person name="Markowitz V."/>
            <person name="Cheng J.-F."/>
            <person name="Hugenholtz P."/>
            <person name="Woyke T."/>
            <person name="Wu D."/>
            <person name="Spring S."/>
            <person name="Schroeder M."/>
            <person name="Brambilla E."/>
            <person name="Klenk H.-P."/>
            <person name="Eisen J.A."/>
        </authorList>
    </citation>
    <scope>NUCLEOTIDE SEQUENCE [LARGE SCALE GENOMIC DNA]</scope>
    <source>
        <strain evidence="7">DSM 15908 / JCM 11604 / IC-154</strain>
    </source>
</reference>